<sequence length="675" mass="74599">MPAKWPPSNSGLWVHTALAGNAAQRSEAILEREMRHPSSPDTFRLAGDNRLGQAPVVTTFAQILSQHKPGRNKSPLAHLSEDAIHFALRGKLPPHPVGPDRRIIRNMIGKHAPAFRAAFAFPVAPQGTAVAKNTLMISAEAWKTRYLQAARAQLWPLLLQAVNHLGDAQKARELLESEEEQQRATGRARLGHLKAYQDWLRTSWDSSQQTDFFFGDHGVRRADALLRPILARWVAPRTHLEEATRRKASRAGGEGGEDAEDEEDEDAADEDEDEDDDSAGKVKTLPYFIKARPVLFFGAYLAVLSAVAQDDTLKKCRPCGSFPVRRSFIPVHVAIAADGLAVLRSDVVYNVHSARTPGETLDSYKARREEERRSAWATVFDMSCKAFGKPDPSVSQWAFGTSVRTDGVSLAVMNLKIVASVLDDNTDLASDVSSDLTELTELSELSQLSDSQESAAARLGDAFPPNFALFHQLEADSILAIATDPGPKVFCDPGKRNLLPAVSDISTPEKRQAFSYAAADRARHLNTAGFAKRREQCLRALPPHLKAAKDAFDKVNKVDIRRFDGSNSTQWLELFQTFFPVLTAIYSQLLFRNLRMQAFSLRQREEARFIRNVSATFGSEAIFIFGSWKGMSLKGSPSSLGRPELQKLLVAYGFRTQGSASHSSWGPEAYSQVKL</sequence>
<gene>
    <name evidence="2" type="ORF">OC842_007071</name>
</gene>
<organism evidence="2 3">
    <name type="scientific">Tilletia horrida</name>
    <dbReference type="NCBI Taxonomy" id="155126"/>
    <lineage>
        <taxon>Eukaryota</taxon>
        <taxon>Fungi</taxon>
        <taxon>Dikarya</taxon>
        <taxon>Basidiomycota</taxon>
        <taxon>Ustilaginomycotina</taxon>
        <taxon>Exobasidiomycetes</taxon>
        <taxon>Tilletiales</taxon>
        <taxon>Tilletiaceae</taxon>
        <taxon>Tilletia</taxon>
    </lineage>
</organism>
<evidence type="ECO:0000256" key="1">
    <source>
        <dbReference type="SAM" id="MobiDB-lite"/>
    </source>
</evidence>
<protein>
    <submittedName>
        <fullName evidence="2">Uncharacterized protein</fullName>
    </submittedName>
</protein>
<feature type="region of interest" description="Disordered" evidence="1">
    <location>
        <begin position="243"/>
        <end position="279"/>
    </location>
</feature>
<reference evidence="2" key="1">
    <citation type="journal article" date="2023" name="PhytoFront">
        <title>Draft Genome Resources of Seven Strains of Tilletia horrida, Causal Agent of Kernel Smut of Rice.</title>
        <authorList>
            <person name="Khanal S."/>
            <person name="Antony Babu S."/>
            <person name="Zhou X.G."/>
        </authorList>
    </citation>
    <scope>NUCLEOTIDE SEQUENCE</scope>
    <source>
        <strain evidence="2">TX3</strain>
    </source>
</reference>
<evidence type="ECO:0000313" key="2">
    <source>
        <dbReference type="EMBL" id="KAK0520511.1"/>
    </source>
</evidence>
<keyword evidence="3" id="KW-1185">Reference proteome</keyword>
<name>A0AAN6G514_9BASI</name>
<accession>A0AAN6G514</accession>
<feature type="compositionally biased region" description="Acidic residues" evidence="1">
    <location>
        <begin position="255"/>
        <end position="277"/>
    </location>
</feature>
<evidence type="ECO:0000313" key="3">
    <source>
        <dbReference type="Proteomes" id="UP001176521"/>
    </source>
</evidence>
<proteinExistence type="predicted"/>
<dbReference type="EMBL" id="JAPDMQ010000787">
    <property type="protein sequence ID" value="KAK0520511.1"/>
    <property type="molecule type" value="Genomic_DNA"/>
</dbReference>
<dbReference type="Proteomes" id="UP001176521">
    <property type="component" value="Unassembled WGS sequence"/>
</dbReference>
<dbReference type="AlphaFoldDB" id="A0AAN6G514"/>
<comment type="caution">
    <text evidence="2">The sequence shown here is derived from an EMBL/GenBank/DDBJ whole genome shotgun (WGS) entry which is preliminary data.</text>
</comment>